<evidence type="ECO:0000256" key="3">
    <source>
        <dbReference type="SAM" id="MobiDB-lite"/>
    </source>
</evidence>
<evidence type="ECO:0000313" key="5">
    <source>
        <dbReference type="Proteomes" id="UP000813463"/>
    </source>
</evidence>
<dbReference type="PANTHER" id="PTHR10252">
    <property type="entry name" value="HISTONE-LIKE TRANSCRIPTION FACTOR CCAAT-RELATED"/>
    <property type="match status" value="1"/>
</dbReference>
<evidence type="ECO:0000313" key="6">
    <source>
        <dbReference type="RefSeq" id="XP_021853559.1"/>
    </source>
</evidence>
<comment type="subcellular location">
    <subcellularLocation>
        <location evidence="1">Nucleus</location>
    </subcellularLocation>
</comment>
<feature type="region of interest" description="Disordered" evidence="3">
    <location>
        <begin position="86"/>
        <end position="149"/>
    </location>
</feature>
<accession>A0A9R0IQ62</accession>
<dbReference type="Pfam" id="PF00808">
    <property type="entry name" value="CBFD_NFYB_HMF"/>
    <property type="match status" value="1"/>
</dbReference>
<dbReference type="CDD" id="cd22929">
    <property type="entry name" value="HFD_POLE4-like"/>
    <property type="match status" value="1"/>
</dbReference>
<dbReference type="Gene3D" id="1.10.20.10">
    <property type="entry name" value="Histone, subunit A"/>
    <property type="match status" value="1"/>
</dbReference>
<dbReference type="GO" id="GO:0046982">
    <property type="term" value="F:protein heterodimerization activity"/>
    <property type="evidence" value="ECO:0007669"/>
    <property type="project" value="InterPro"/>
</dbReference>
<protein>
    <submittedName>
        <fullName evidence="6">DNA polymerase II subunit B3-1</fullName>
    </submittedName>
</protein>
<organism evidence="5 6">
    <name type="scientific">Spinacia oleracea</name>
    <name type="common">Spinach</name>
    <dbReference type="NCBI Taxonomy" id="3562"/>
    <lineage>
        <taxon>Eukaryota</taxon>
        <taxon>Viridiplantae</taxon>
        <taxon>Streptophyta</taxon>
        <taxon>Embryophyta</taxon>
        <taxon>Tracheophyta</taxon>
        <taxon>Spermatophyta</taxon>
        <taxon>Magnoliopsida</taxon>
        <taxon>eudicotyledons</taxon>
        <taxon>Gunneridae</taxon>
        <taxon>Pentapetalae</taxon>
        <taxon>Caryophyllales</taxon>
        <taxon>Chenopodiaceae</taxon>
        <taxon>Chenopodioideae</taxon>
        <taxon>Anserineae</taxon>
        <taxon>Spinacia</taxon>
    </lineage>
</organism>
<reference evidence="5" key="1">
    <citation type="journal article" date="2021" name="Nat. Commun.">
        <title>Genomic analyses provide insights into spinach domestication and the genetic basis of agronomic traits.</title>
        <authorList>
            <person name="Cai X."/>
            <person name="Sun X."/>
            <person name="Xu C."/>
            <person name="Sun H."/>
            <person name="Wang X."/>
            <person name="Ge C."/>
            <person name="Zhang Z."/>
            <person name="Wang Q."/>
            <person name="Fei Z."/>
            <person name="Jiao C."/>
            <person name="Wang Q."/>
        </authorList>
    </citation>
    <scope>NUCLEOTIDE SEQUENCE [LARGE SCALE GENOMIC DNA]</scope>
    <source>
        <strain evidence="5">cv. Varoflay</strain>
    </source>
</reference>
<feature type="domain" description="Transcription factor CBF/NF-Y/archaeal histone" evidence="4">
    <location>
        <begin position="16"/>
        <end position="79"/>
    </location>
</feature>
<keyword evidence="5" id="KW-1185">Reference proteome</keyword>
<dbReference type="GO" id="GO:0006355">
    <property type="term" value="P:regulation of DNA-templated transcription"/>
    <property type="evidence" value="ECO:0000318"/>
    <property type="project" value="GO_Central"/>
</dbReference>
<dbReference type="InterPro" id="IPR050568">
    <property type="entry name" value="Transcr_DNA_Rep_Reg"/>
</dbReference>
<reference evidence="6" key="2">
    <citation type="submission" date="2025-08" db="UniProtKB">
        <authorList>
            <consortium name="RefSeq"/>
        </authorList>
    </citation>
    <scope>IDENTIFICATION</scope>
    <source>
        <tissue evidence="6">Leaf</tissue>
    </source>
</reference>
<dbReference type="KEGG" id="soe:110793040"/>
<feature type="compositionally biased region" description="Basic and acidic residues" evidence="3">
    <location>
        <begin position="101"/>
        <end position="115"/>
    </location>
</feature>
<sequence>MAEEEENTSIDTPQLSLPVGRVKKIVKFDKDITRISSEALFLVSGATELFLQLLAEKSAEIAADKKRKIIKLEHIRTAVKRHQPTSDFLLDSLPLPPSSHPTDHPVADHTVKERSVLPPNTRRIDSIFRKPPPQNDDLRTEAPVDEDET</sequence>
<dbReference type="OrthoDB" id="636685at2759"/>
<dbReference type="SUPFAM" id="SSF47113">
    <property type="entry name" value="Histone-fold"/>
    <property type="match status" value="1"/>
</dbReference>
<evidence type="ECO:0000259" key="4">
    <source>
        <dbReference type="Pfam" id="PF00808"/>
    </source>
</evidence>
<dbReference type="InterPro" id="IPR003958">
    <property type="entry name" value="CBFA_NFYB_domain"/>
</dbReference>
<dbReference type="GeneID" id="110793040"/>
<dbReference type="RefSeq" id="XP_021853559.1">
    <property type="nucleotide sequence ID" value="XM_021997867.2"/>
</dbReference>
<keyword evidence="2" id="KW-0539">Nucleus</keyword>
<dbReference type="AlphaFoldDB" id="A0A9R0IQ62"/>
<dbReference type="PANTHER" id="PTHR10252:SF54">
    <property type="entry name" value="CHROMATIN ACCESSIBILITY COMPLEX PROTEIN 1"/>
    <property type="match status" value="1"/>
</dbReference>
<proteinExistence type="predicted"/>
<dbReference type="Proteomes" id="UP000813463">
    <property type="component" value="Chromosome 1"/>
</dbReference>
<dbReference type="GO" id="GO:0000976">
    <property type="term" value="F:transcription cis-regulatory region binding"/>
    <property type="evidence" value="ECO:0000318"/>
    <property type="project" value="GO_Central"/>
</dbReference>
<evidence type="ECO:0000256" key="1">
    <source>
        <dbReference type="ARBA" id="ARBA00004123"/>
    </source>
</evidence>
<dbReference type="GO" id="GO:0005634">
    <property type="term" value="C:nucleus"/>
    <property type="evidence" value="ECO:0000318"/>
    <property type="project" value="GO_Central"/>
</dbReference>
<dbReference type="InterPro" id="IPR009072">
    <property type="entry name" value="Histone-fold"/>
</dbReference>
<evidence type="ECO:0000256" key="2">
    <source>
        <dbReference type="ARBA" id="ARBA00023242"/>
    </source>
</evidence>
<gene>
    <name evidence="6" type="primary">LOC110793040</name>
</gene>
<name>A0A9R0IQ62_SPIOL</name>